<evidence type="ECO:0000256" key="1">
    <source>
        <dbReference type="SAM" id="SignalP"/>
    </source>
</evidence>
<keyword evidence="1" id="KW-0732">Signal</keyword>
<gene>
    <name evidence="2" type="ORF">FXB38_29150</name>
</gene>
<dbReference type="EMBL" id="VSSR01000052">
    <property type="protein sequence ID" value="TYL77746.1"/>
    <property type="molecule type" value="Genomic_DNA"/>
</dbReference>
<dbReference type="AlphaFoldDB" id="A0A5S4WCI2"/>
<protein>
    <submittedName>
        <fullName evidence="2">Uncharacterized protein</fullName>
    </submittedName>
</protein>
<accession>A0A5S4WCI2</accession>
<dbReference type="Proteomes" id="UP000324853">
    <property type="component" value="Unassembled WGS sequence"/>
</dbReference>
<reference evidence="2 3" key="1">
    <citation type="submission" date="2019-08" db="EMBL/GenBank/DDBJ databases">
        <title>Bradyrhizobium hipponensis sp. nov., a rhizobium isolated from a Lupinus angustifolius root nodule in Tunisia.</title>
        <authorList>
            <person name="Off K."/>
            <person name="Rejili M."/>
            <person name="Mars M."/>
            <person name="Brachmann A."/>
            <person name="Marin M."/>
        </authorList>
    </citation>
    <scope>NUCLEOTIDE SEQUENCE [LARGE SCALE GENOMIC DNA]</scope>
    <source>
        <strain evidence="2 3">CTAW11</strain>
    </source>
</reference>
<keyword evidence="3" id="KW-1185">Reference proteome</keyword>
<organism evidence="2 3">
    <name type="scientific">Bradyrhizobium cytisi</name>
    <dbReference type="NCBI Taxonomy" id="515489"/>
    <lineage>
        <taxon>Bacteria</taxon>
        <taxon>Pseudomonadati</taxon>
        <taxon>Pseudomonadota</taxon>
        <taxon>Alphaproteobacteria</taxon>
        <taxon>Hyphomicrobiales</taxon>
        <taxon>Nitrobacteraceae</taxon>
        <taxon>Bradyrhizobium</taxon>
    </lineage>
</organism>
<evidence type="ECO:0000313" key="2">
    <source>
        <dbReference type="EMBL" id="TYL77746.1"/>
    </source>
</evidence>
<feature type="signal peptide" evidence="1">
    <location>
        <begin position="1"/>
        <end position="23"/>
    </location>
</feature>
<evidence type="ECO:0000313" key="3">
    <source>
        <dbReference type="Proteomes" id="UP000324853"/>
    </source>
</evidence>
<proteinExistence type="predicted"/>
<comment type="caution">
    <text evidence="2">The sequence shown here is derived from an EMBL/GenBank/DDBJ whole genome shotgun (WGS) entry which is preliminary data.</text>
</comment>
<name>A0A5S4WCI2_9BRAD</name>
<dbReference type="OrthoDB" id="8247810at2"/>
<sequence>MKGSVMTTTRLVIAALITTGLLAAPFAAEAKKHRSSRHYATGVMAPTNSGPGATAAQPRTYYGTSGQSVGTVTAPSIGTYNWPSVGVTNAAPTWSNTNPPMR</sequence>
<feature type="chain" id="PRO_5024421067" evidence="1">
    <location>
        <begin position="24"/>
        <end position="102"/>
    </location>
</feature>